<dbReference type="EC" id="2.7.13.3" evidence="3"/>
<dbReference type="CDD" id="cd00082">
    <property type="entry name" value="HisKA"/>
    <property type="match status" value="1"/>
</dbReference>
<keyword evidence="11" id="KW-0902">Two-component regulatory system</keyword>
<dbReference type="InterPro" id="IPR000014">
    <property type="entry name" value="PAS"/>
</dbReference>
<dbReference type="Gene3D" id="3.30.565.10">
    <property type="entry name" value="Histidine kinase-like ATPase, C-terminal domain"/>
    <property type="match status" value="1"/>
</dbReference>
<dbReference type="InterPro" id="IPR000700">
    <property type="entry name" value="PAS-assoc_C"/>
</dbReference>
<dbReference type="GO" id="GO:0030295">
    <property type="term" value="F:protein kinase activator activity"/>
    <property type="evidence" value="ECO:0007669"/>
    <property type="project" value="TreeGrafter"/>
</dbReference>
<organism evidence="16 17">
    <name type="scientific">Parapedobacter luteus</name>
    <dbReference type="NCBI Taxonomy" id="623280"/>
    <lineage>
        <taxon>Bacteria</taxon>
        <taxon>Pseudomonadati</taxon>
        <taxon>Bacteroidota</taxon>
        <taxon>Sphingobacteriia</taxon>
        <taxon>Sphingobacteriales</taxon>
        <taxon>Sphingobacteriaceae</taxon>
        <taxon>Parapedobacter</taxon>
    </lineage>
</organism>
<dbReference type="Proteomes" id="UP000190541">
    <property type="component" value="Unassembled WGS sequence"/>
</dbReference>
<keyword evidence="10" id="KW-1133">Transmembrane helix</keyword>
<dbReference type="AlphaFoldDB" id="A0A1T5C6B6"/>
<dbReference type="SUPFAM" id="SSF47384">
    <property type="entry name" value="Homodimeric domain of signal transducing histidine kinase"/>
    <property type="match status" value="1"/>
</dbReference>
<dbReference type="GO" id="GO:0000155">
    <property type="term" value="F:phosphorelay sensor kinase activity"/>
    <property type="evidence" value="ECO:0007669"/>
    <property type="project" value="InterPro"/>
</dbReference>
<dbReference type="PROSITE" id="PS50113">
    <property type="entry name" value="PAC"/>
    <property type="match status" value="1"/>
</dbReference>
<evidence type="ECO:0000259" key="13">
    <source>
        <dbReference type="PROSITE" id="PS50109"/>
    </source>
</evidence>
<gene>
    <name evidence="16" type="ORF">SAMN05660226_01870</name>
</gene>
<feature type="domain" description="Histidine kinase" evidence="13">
    <location>
        <begin position="201"/>
        <end position="413"/>
    </location>
</feature>
<comment type="catalytic activity">
    <reaction evidence="1">
        <text>ATP + protein L-histidine = ADP + protein N-phospho-L-histidine.</text>
        <dbReference type="EC" id="2.7.13.3"/>
    </reaction>
</comment>
<evidence type="ECO:0000259" key="14">
    <source>
        <dbReference type="PROSITE" id="PS50112"/>
    </source>
</evidence>
<dbReference type="NCBIfam" id="TIGR00229">
    <property type="entry name" value="sensory_box"/>
    <property type="match status" value="1"/>
</dbReference>
<dbReference type="STRING" id="623280.SAMN05660226_01870"/>
<dbReference type="Gene3D" id="1.10.287.130">
    <property type="match status" value="1"/>
</dbReference>
<keyword evidence="17" id="KW-1185">Reference proteome</keyword>
<dbReference type="GO" id="GO:0006355">
    <property type="term" value="P:regulation of DNA-templated transcription"/>
    <property type="evidence" value="ECO:0007669"/>
    <property type="project" value="InterPro"/>
</dbReference>
<feature type="domain" description="PAC" evidence="15">
    <location>
        <begin position="129"/>
        <end position="183"/>
    </location>
</feature>
<dbReference type="CDD" id="cd00130">
    <property type="entry name" value="PAS"/>
    <property type="match status" value="1"/>
</dbReference>
<evidence type="ECO:0000256" key="6">
    <source>
        <dbReference type="ARBA" id="ARBA00022692"/>
    </source>
</evidence>
<comment type="subcellular location">
    <subcellularLocation>
        <location evidence="2">Membrane</location>
        <topology evidence="2">Multi-pass membrane protein</topology>
    </subcellularLocation>
</comment>
<evidence type="ECO:0000256" key="2">
    <source>
        <dbReference type="ARBA" id="ARBA00004141"/>
    </source>
</evidence>
<name>A0A1T5C6B6_9SPHI</name>
<dbReference type="GO" id="GO:0005524">
    <property type="term" value="F:ATP binding"/>
    <property type="evidence" value="ECO:0007669"/>
    <property type="project" value="UniProtKB-KW"/>
</dbReference>
<dbReference type="SMART" id="SM00387">
    <property type="entry name" value="HATPase_c"/>
    <property type="match status" value="1"/>
</dbReference>
<dbReference type="PROSITE" id="PS50109">
    <property type="entry name" value="HIS_KIN"/>
    <property type="match status" value="1"/>
</dbReference>
<sequence length="417" mass="46569">MPFVFRMVPVDGDLAKSLFKQNVGSCCCLIDLVWVVPIMGTNDANNSVWQTFETMESRQAFLSAIIESSDDAIISKDLKGIITSWNRGAEGIFGYREAEVIGKPITILIPKERRKEEDHILRQIRKGKKVDHFQTIRVNKAGTRIPISLTISPIKDGDGRIIGASKIARDISVEVNARHQANQLLNELRAAIAHKDKFIALASHELKTPLTSIYGYLQIIAKKTQEPITQKFISKATDQVEKLETLVGQLLDVVRIGADKLLLNKEMFGLGRLVADTINVCTYTFPSHTFHLESLESEVYIYADKQRIEQVLINLLSNAVKYSPFSDMVHIRLHRSPSSVTLSVLDSGIGLTADQQLKLFTRFYRAEGVEKIQGLGLGLYLCKAIIERHGGQIGVKSEPGSYTEFYFTLPLAHVSNS</sequence>
<dbReference type="Gene3D" id="3.30.450.20">
    <property type="entry name" value="PAS domain"/>
    <property type="match status" value="1"/>
</dbReference>
<dbReference type="GO" id="GO:0007234">
    <property type="term" value="P:osmosensory signaling via phosphorelay pathway"/>
    <property type="evidence" value="ECO:0007669"/>
    <property type="project" value="TreeGrafter"/>
</dbReference>
<keyword evidence="12" id="KW-0472">Membrane</keyword>
<dbReference type="EMBL" id="FUYS01000004">
    <property type="protein sequence ID" value="SKB54680.1"/>
    <property type="molecule type" value="Genomic_DNA"/>
</dbReference>
<keyword evidence="9" id="KW-0067">ATP-binding</keyword>
<dbReference type="GO" id="GO:0000156">
    <property type="term" value="F:phosphorelay response regulator activity"/>
    <property type="evidence" value="ECO:0007669"/>
    <property type="project" value="TreeGrafter"/>
</dbReference>
<dbReference type="PROSITE" id="PS50112">
    <property type="entry name" value="PAS"/>
    <property type="match status" value="1"/>
</dbReference>
<evidence type="ECO:0000256" key="1">
    <source>
        <dbReference type="ARBA" id="ARBA00000085"/>
    </source>
</evidence>
<keyword evidence="6" id="KW-0812">Transmembrane</keyword>
<dbReference type="InterPro" id="IPR050351">
    <property type="entry name" value="BphY/WalK/GraS-like"/>
</dbReference>
<dbReference type="SMART" id="SM00388">
    <property type="entry name" value="HisKA"/>
    <property type="match status" value="1"/>
</dbReference>
<keyword evidence="5" id="KW-0808">Transferase</keyword>
<dbReference type="InterPro" id="IPR036890">
    <property type="entry name" value="HATPase_C_sf"/>
</dbReference>
<evidence type="ECO:0000313" key="17">
    <source>
        <dbReference type="Proteomes" id="UP000190541"/>
    </source>
</evidence>
<accession>A0A1T5C6B6</accession>
<dbReference type="InterPro" id="IPR013767">
    <property type="entry name" value="PAS_fold"/>
</dbReference>
<evidence type="ECO:0000256" key="9">
    <source>
        <dbReference type="ARBA" id="ARBA00022840"/>
    </source>
</evidence>
<evidence type="ECO:0000313" key="16">
    <source>
        <dbReference type="EMBL" id="SKB54680.1"/>
    </source>
</evidence>
<keyword evidence="7" id="KW-0547">Nucleotide-binding</keyword>
<evidence type="ECO:0000256" key="4">
    <source>
        <dbReference type="ARBA" id="ARBA00022553"/>
    </source>
</evidence>
<evidence type="ECO:0000256" key="12">
    <source>
        <dbReference type="ARBA" id="ARBA00023136"/>
    </source>
</evidence>
<dbReference type="InterPro" id="IPR004358">
    <property type="entry name" value="Sig_transdc_His_kin-like_C"/>
</dbReference>
<feature type="domain" description="PAS" evidence="14">
    <location>
        <begin position="58"/>
        <end position="127"/>
    </location>
</feature>
<reference evidence="16 17" key="1">
    <citation type="submission" date="2017-02" db="EMBL/GenBank/DDBJ databases">
        <authorList>
            <person name="Peterson S.W."/>
        </authorList>
    </citation>
    <scope>NUCLEOTIDE SEQUENCE [LARGE SCALE GENOMIC DNA]</scope>
    <source>
        <strain evidence="16 17">DSM 22899</strain>
    </source>
</reference>
<dbReference type="PRINTS" id="PR00344">
    <property type="entry name" value="BCTRLSENSOR"/>
</dbReference>
<dbReference type="CDD" id="cd00075">
    <property type="entry name" value="HATPase"/>
    <property type="match status" value="1"/>
</dbReference>
<dbReference type="InterPro" id="IPR003661">
    <property type="entry name" value="HisK_dim/P_dom"/>
</dbReference>
<dbReference type="InterPro" id="IPR036097">
    <property type="entry name" value="HisK_dim/P_sf"/>
</dbReference>
<evidence type="ECO:0000256" key="5">
    <source>
        <dbReference type="ARBA" id="ARBA00022679"/>
    </source>
</evidence>
<evidence type="ECO:0000259" key="15">
    <source>
        <dbReference type="PROSITE" id="PS50113"/>
    </source>
</evidence>
<dbReference type="InterPro" id="IPR003594">
    <property type="entry name" value="HATPase_dom"/>
</dbReference>
<dbReference type="FunFam" id="1.10.287.130:FF:000001">
    <property type="entry name" value="Two-component sensor histidine kinase"/>
    <property type="match status" value="1"/>
</dbReference>
<dbReference type="InterPro" id="IPR005467">
    <property type="entry name" value="His_kinase_dom"/>
</dbReference>
<dbReference type="InterPro" id="IPR035965">
    <property type="entry name" value="PAS-like_dom_sf"/>
</dbReference>
<dbReference type="OrthoDB" id="9813151at2"/>
<dbReference type="Pfam" id="PF00989">
    <property type="entry name" value="PAS"/>
    <property type="match status" value="1"/>
</dbReference>
<evidence type="ECO:0000256" key="11">
    <source>
        <dbReference type="ARBA" id="ARBA00023012"/>
    </source>
</evidence>
<dbReference type="PANTHER" id="PTHR42878:SF7">
    <property type="entry name" value="SENSOR HISTIDINE KINASE GLRK"/>
    <property type="match status" value="1"/>
</dbReference>
<evidence type="ECO:0000256" key="10">
    <source>
        <dbReference type="ARBA" id="ARBA00022989"/>
    </source>
</evidence>
<dbReference type="FunFam" id="3.30.565.10:FF:000006">
    <property type="entry name" value="Sensor histidine kinase WalK"/>
    <property type="match status" value="1"/>
</dbReference>
<keyword evidence="8" id="KW-0418">Kinase</keyword>
<dbReference type="SUPFAM" id="SSF55785">
    <property type="entry name" value="PYP-like sensor domain (PAS domain)"/>
    <property type="match status" value="1"/>
</dbReference>
<proteinExistence type="predicted"/>
<dbReference type="Pfam" id="PF02518">
    <property type="entry name" value="HATPase_c"/>
    <property type="match status" value="1"/>
</dbReference>
<evidence type="ECO:0000256" key="7">
    <source>
        <dbReference type="ARBA" id="ARBA00022741"/>
    </source>
</evidence>
<keyword evidence="4" id="KW-0597">Phosphoprotein</keyword>
<dbReference type="PANTHER" id="PTHR42878">
    <property type="entry name" value="TWO-COMPONENT HISTIDINE KINASE"/>
    <property type="match status" value="1"/>
</dbReference>
<protein>
    <recommendedName>
        <fullName evidence="3">histidine kinase</fullName>
        <ecNumber evidence="3">2.7.13.3</ecNumber>
    </recommendedName>
</protein>
<dbReference type="SMART" id="SM00091">
    <property type="entry name" value="PAS"/>
    <property type="match status" value="1"/>
</dbReference>
<evidence type="ECO:0000256" key="8">
    <source>
        <dbReference type="ARBA" id="ARBA00022777"/>
    </source>
</evidence>
<evidence type="ECO:0000256" key="3">
    <source>
        <dbReference type="ARBA" id="ARBA00012438"/>
    </source>
</evidence>
<dbReference type="GO" id="GO:0016020">
    <property type="term" value="C:membrane"/>
    <property type="evidence" value="ECO:0007669"/>
    <property type="project" value="UniProtKB-SubCell"/>
</dbReference>
<dbReference type="SUPFAM" id="SSF55874">
    <property type="entry name" value="ATPase domain of HSP90 chaperone/DNA topoisomerase II/histidine kinase"/>
    <property type="match status" value="1"/>
</dbReference>
<dbReference type="Pfam" id="PF00512">
    <property type="entry name" value="HisKA"/>
    <property type="match status" value="1"/>
</dbReference>